<keyword evidence="3" id="KW-1185">Reference proteome</keyword>
<keyword evidence="1" id="KW-0175">Coiled coil</keyword>
<evidence type="ECO:0000313" key="4">
    <source>
        <dbReference type="WBParaSite" id="PSU_v2.g6930.t1"/>
    </source>
</evidence>
<proteinExistence type="predicted"/>
<feature type="region of interest" description="Disordered" evidence="2">
    <location>
        <begin position="242"/>
        <end position="269"/>
    </location>
</feature>
<protein>
    <submittedName>
        <fullName evidence="4">Uncharacterized protein</fullName>
    </submittedName>
</protein>
<dbReference type="AlphaFoldDB" id="A0A914Z2J3"/>
<feature type="coiled-coil region" evidence="1">
    <location>
        <begin position="135"/>
        <end position="209"/>
    </location>
</feature>
<accession>A0A914Z2J3</accession>
<organism evidence="3 4">
    <name type="scientific">Panagrolaimus superbus</name>
    <dbReference type="NCBI Taxonomy" id="310955"/>
    <lineage>
        <taxon>Eukaryota</taxon>
        <taxon>Metazoa</taxon>
        <taxon>Ecdysozoa</taxon>
        <taxon>Nematoda</taxon>
        <taxon>Chromadorea</taxon>
        <taxon>Rhabditida</taxon>
        <taxon>Tylenchina</taxon>
        <taxon>Panagrolaimomorpha</taxon>
        <taxon>Panagrolaimoidea</taxon>
        <taxon>Panagrolaimidae</taxon>
        <taxon>Panagrolaimus</taxon>
    </lineage>
</organism>
<evidence type="ECO:0000256" key="2">
    <source>
        <dbReference type="SAM" id="MobiDB-lite"/>
    </source>
</evidence>
<reference evidence="4" key="1">
    <citation type="submission" date="2022-11" db="UniProtKB">
        <authorList>
            <consortium name="WormBaseParasite"/>
        </authorList>
    </citation>
    <scope>IDENTIFICATION</scope>
</reference>
<sequence length="269" mass="30033">MKNGGCCSRLVDASFTQTIAIDKDNGIIDVINVRRAGQDIVTKNYYGFIGMADDGFRGARRFEGDGTELARAYATEAREFCDIILADIRKANESLQKINHPRDAVSDESVGRLRTVLTSHVNILLEGILSRERTLPELRIEAKEWEDYREQLKEELEHSNGVIEKLKEDSSGLGVNIKRRLETLGFDNVDELVDRYVILQDRIEVIEKNLVARSAGSNISRAPSTFSLLSERCPKAQTQAIKGGLSVGDKSGAKTPETRVQLPLPENWD</sequence>
<evidence type="ECO:0000256" key="1">
    <source>
        <dbReference type="SAM" id="Coils"/>
    </source>
</evidence>
<evidence type="ECO:0000313" key="3">
    <source>
        <dbReference type="Proteomes" id="UP000887577"/>
    </source>
</evidence>
<dbReference type="Proteomes" id="UP000887577">
    <property type="component" value="Unplaced"/>
</dbReference>
<name>A0A914Z2J3_9BILA</name>
<dbReference type="WBParaSite" id="PSU_v2.g6930.t1">
    <property type="protein sequence ID" value="PSU_v2.g6930.t1"/>
    <property type="gene ID" value="PSU_v2.g6930"/>
</dbReference>